<evidence type="ECO:0000256" key="3">
    <source>
        <dbReference type="ARBA" id="ARBA00022801"/>
    </source>
</evidence>
<keyword evidence="4" id="KW-0326">Glycosidase</keyword>
<dbReference type="SUPFAM" id="SSF51445">
    <property type="entry name" value="(Trans)glycosidases"/>
    <property type="match status" value="1"/>
</dbReference>
<sequence>MRKTIYLTYLLSVFSLLPSYGGSNEKITVSGEISSVEVHSAAPLIIDTDTEYQKVIGFGGMNTKWQASTLSDNEITTLYGNGEGQLGYNVLRVRISPNGERDWKQIVGTVRKAKSLGATILATPWTPPVGLKNNHSIVQGELADTDGYAAYLKSFVRYMQNNGADIDVLSIQNEPDIDVKYESCQWSPAQIYDFVKKYGAELRAAGVKLMASEHSKFNHDFTDPLLQDEQVAANVDCIGGHIYGGGLVSYDLVAQKGKEYWMTEHYLNKAWKDKVLTSPEALRTENMAFAEELNNCMNLGFNVYIWWYLRRFYSMLGDGDGGSVRSEVTTRGYFLSHFAKYATGRIRVKATLPEGAPSGISATAYKNAEGDISVILVNSSANVMRGLKIALPFKAAKAVKVVTTSGTTPAETVKEMAQSKVKLAGGVDVDAYSVVTLLIKKP</sequence>
<comment type="caution">
    <text evidence="6">The sequence shown here is derived from an EMBL/GenBank/DDBJ whole genome shotgun (WGS) entry which is preliminary data.</text>
</comment>
<dbReference type="InterPro" id="IPR033453">
    <property type="entry name" value="Glyco_hydro_30_TIM-barrel"/>
</dbReference>
<accession>A0A1Y3Z2F4</accession>
<dbReference type="PANTHER" id="PTHR11069">
    <property type="entry name" value="GLUCOSYLCERAMIDASE"/>
    <property type="match status" value="1"/>
</dbReference>
<gene>
    <name evidence="6" type="ORF">B5F97_06195</name>
</gene>
<dbReference type="GO" id="GO:0006665">
    <property type="term" value="P:sphingolipid metabolic process"/>
    <property type="evidence" value="ECO:0007669"/>
    <property type="project" value="InterPro"/>
</dbReference>
<evidence type="ECO:0000256" key="4">
    <source>
        <dbReference type="RuleBase" id="RU361188"/>
    </source>
</evidence>
<proteinExistence type="inferred from homology"/>
<dbReference type="InterPro" id="IPR017853">
    <property type="entry name" value="GH"/>
</dbReference>
<comment type="similarity">
    <text evidence="1 4">Belongs to the glycosyl hydrolase 30 family.</text>
</comment>
<dbReference type="PANTHER" id="PTHR11069:SF38">
    <property type="entry name" value="GLUCURONOXYLANASE XYNC"/>
    <property type="match status" value="1"/>
</dbReference>
<dbReference type="Gene3D" id="3.20.20.80">
    <property type="entry name" value="Glycosidases"/>
    <property type="match status" value="1"/>
</dbReference>
<keyword evidence="3 4" id="KW-0378">Hydrolase</keyword>
<dbReference type="Proteomes" id="UP000195386">
    <property type="component" value="Unassembled WGS sequence"/>
</dbReference>
<evidence type="ECO:0000256" key="1">
    <source>
        <dbReference type="ARBA" id="ARBA00005382"/>
    </source>
</evidence>
<dbReference type="Gene3D" id="2.60.40.1180">
    <property type="entry name" value="Golgi alpha-mannosidase II"/>
    <property type="match status" value="1"/>
</dbReference>
<dbReference type="GO" id="GO:0004348">
    <property type="term" value="F:glucosylceramidase activity"/>
    <property type="evidence" value="ECO:0007669"/>
    <property type="project" value="InterPro"/>
</dbReference>
<evidence type="ECO:0000259" key="5">
    <source>
        <dbReference type="Pfam" id="PF02055"/>
    </source>
</evidence>
<dbReference type="AlphaFoldDB" id="A0A1Y3Z2F4"/>
<feature type="domain" description="Glycosyl hydrolase family 30 TIM-barrel" evidence="5">
    <location>
        <begin position="102"/>
        <end position="244"/>
    </location>
</feature>
<reference evidence="7" key="1">
    <citation type="submission" date="2017-04" db="EMBL/GenBank/DDBJ databases">
        <title>Function of individual gut microbiota members based on whole genome sequencing of pure cultures obtained from chicken caecum.</title>
        <authorList>
            <person name="Medvecky M."/>
            <person name="Cejkova D."/>
            <person name="Polansky O."/>
            <person name="Karasova D."/>
            <person name="Kubasova T."/>
            <person name="Cizek A."/>
            <person name="Rychlik I."/>
        </authorList>
    </citation>
    <scope>NUCLEOTIDE SEQUENCE [LARGE SCALE GENOMIC DNA]</scope>
    <source>
        <strain evidence="7">An43</strain>
    </source>
</reference>
<keyword evidence="2" id="KW-0732">Signal</keyword>
<name>A0A1Y3Z2F4_9BACE</name>
<dbReference type="InterPro" id="IPR013780">
    <property type="entry name" value="Glyco_hydro_b"/>
</dbReference>
<organism evidence="6 7">
    <name type="scientific">Bacteroides clarus</name>
    <dbReference type="NCBI Taxonomy" id="626929"/>
    <lineage>
        <taxon>Bacteria</taxon>
        <taxon>Pseudomonadati</taxon>
        <taxon>Bacteroidota</taxon>
        <taxon>Bacteroidia</taxon>
        <taxon>Bacteroidales</taxon>
        <taxon>Bacteroidaceae</taxon>
        <taxon>Bacteroides</taxon>
    </lineage>
</organism>
<evidence type="ECO:0000313" key="6">
    <source>
        <dbReference type="EMBL" id="OUO01810.1"/>
    </source>
</evidence>
<evidence type="ECO:0000313" key="7">
    <source>
        <dbReference type="Proteomes" id="UP000195386"/>
    </source>
</evidence>
<dbReference type="Pfam" id="PF02055">
    <property type="entry name" value="Glyco_hydro_30"/>
    <property type="match status" value="1"/>
</dbReference>
<dbReference type="EMBL" id="NFII01000004">
    <property type="protein sequence ID" value="OUO01810.1"/>
    <property type="molecule type" value="Genomic_DNA"/>
</dbReference>
<dbReference type="InterPro" id="IPR001139">
    <property type="entry name" value="Glyco_hydro_30"/>
</dbReference>
<protein>
    <recommendedName>
        <fullName evidence="5">Glycosyl hydrolase family 30 TIM-barrel domain-containing protein</fullName>
    </recommendedName>
</protein>
<dbReference type="GO" id="GO:0016020">
    <property type="term" value="C:membrane"/>
    <property type="evidence" value="ECO:0007669"/>
    <property type="project" value="GOC"/>
</dbReference>
<evidence type="ECO:0000256" key="2">
    <source>
        <dbReference type="ARBA" id="ARBA00022729"/>
    </source>
</evidence>